<evidence type="ECO:0000256" key="3">
    <source>
        <dbReference type="ARBA" id="ARBA00009381"/>
    </source>
</evidence>
<dbReference type="InterPro" id="IPR000101">
    <property type="entry name" value="GGT_peptidase"/>
</dbReference>
<accession>H1XNL4</accession>
<comment type="catalytic activity">
    <reaction evidence="8 11">
        <text>an N-terminal (5-L-glutamyl)-[peptide] + an alpha-amino acid = 5-L-glutamyl amino acid + an N-terminal L-alpha-aminoacyl-[peptide]</text>
        <dbReference type="Rhea" id="RHEA:23904"/>
        <dbReference type="Rhea" id="RHEA-COMP:9780"/>
        <dbReference type="Rhea" id="RHEA-COMP:9795"/>
        <dbReference type="ChEBI" id="CHEBI:77644"/>
        <dbReference type="ChEBI" id="CHEBI:78597"/>
        <dbReference type="ChEBI" id="CHEBI:78599"/>
        <dbReference type="ChEBI" id="CHEBI:78608"/>
        <dbReference type="EC" id="2.3.2.2"/>
    </reaction>
</comment>
<feature type="binding site" evidence="10">
    <location>
        <position position="466"/>
    </location>
    <ligand>
        <name>L-glutamate</name>
        <dbReference type="ChEBI" id="CHEBI:29985"/>
    </ligand>
</feature>
<dbReference type="UniPathway" id="UPA00204"/>
<dbReference type="EMBL" id="CM001402">
    <property type="protein sequence ID" value="EHO43252.1"/>
    <property type="molecule type" value="Genomic_DNA"/>
</dbReference>
<comment type="similarity">
    <text evidence="3 11">Belongs to the gamma-glutamyltransferase family.</text>
</comment>
<evidence type="ECO:0000256" key="5">
    <source>
        <dbReference type="ARBA" id="ARBA00022801"/>
    </source>
</evidence>
<evidence type="ECO:0000313" key="12">
    <source>
        <dbReference type="EMBL" id="APF19349.1"/>
    </source>
</evidence>
<evidence type="ECO:0000256" key="8">
    <source>
        <dbReference type="ARBA" id="ARBA00047417"/>
    </source>
</evidence>
<reference evidence="12 15" key="2">
    <citation type="submission" date="2016-11" db="EMBL/GenBank/DDBJ databases">
        <title>Genomic analysis of Caldithrix abyssi and proposal of a novel bacterial phylum Caldithrichaeota.</title>
        <authorList>
            <person name="Kublanov I."/>
            <person name="Sigalova O."/>
            <person name="Gavrilov S."/>
            <person name="Lebedinsky A."/>
            <person name="Ivanova N."/>
            <person name="Daum C."/>
            <person name="Reddy T."/>
            <person name="Klenk H.P."/>
            <person name="Goker M."/>
            <person name="Reva O."/>
            <person name="Miroshnichenko M."/>
            <person name="Kyprides N."/>
            <person name="Woyke T."/>
            <person name="Gelfand M."/>
        </authorList>
    </citation>
    <scope>NUCLEOTIDE SEQUENCE [LARGE SCALE GENOMIC DNA]</scope>
    <source>
        <strain evidence="12 15">LF13</strain>
    </source>
</reference>
<evidence type="ECO:0000256" key="4">
    <source>
        <dbReference type="ARBA" id="ARBA00022679"/>
    </source>
</evidence>
<evidence type="ECO:0000256" key="10">
    <source>
        <dbReference type="PIRSR" id="PIRSR600101-2"/>
    </source>
</evidence>
<keyword evidence="14" id="KW-1185">Reference proteome</keyword>
<feature type="binding site" evidence="10">
    <location>
        <position position="99"/>
    </location>
    <ligand>
        <name>L-glutamate</name>
        <dbReference type="ChEBI" id="CHEBI:29985"/>
    </ligand>
</feature>
<comment type="pathway">
    <text evidence="11">Sulfur metabolism; glutathione metabolism.</text>
</comment>
<dbReference type="PANTHER" id="PTHR43199">
    <property type="entry name" value="GLUTATHIONE HYDROLASE"/>
    <property type="match status" value="1"/>
</dbReference>
<dbReference type="SUPFAM" id="SSF56235">
    <property type="entry name" value="N-terminal nucleophile aminohydrolases (Ntn hydrolases)"/>
    <property type="match status" value="1"/>
</dbReference>
<dbReference type="GO" id="GO:0006750">
    <property type="term" value="P:glutathione biosynthetic process"/>
    <property type="evidence" value="ECO:0007669"/>
    <property type="project" value="UniProtKB-KW"/>
</dbReference>
<comment type="catalytic activity">
    <reaction evidence="1 11">
        <text>an S-substituted glutathione + H2O = an S-substituted L-cysteinylglycine + L-glutamate</text>
        <dbReference type="Rhea" id="RHEA:59468"/>
        <dbReference type="ChEBI" id="CHEBI:15377"/>
        <dbReference type="ChEBI" id="CHEBI:29985"/>
        <dbReference type="ChEBI" id="CHEBI:90779"/>
        <dbReference type="ChEBI" id="CHEBI:143103"/>
        <dbReference type="EC" id="3.4.19.13"/>
    </reaction>
</comment>
<dbReference type="eggNOG" id="COG0405">
    <property type="taxonomic scope" value="Bacteria"/>
</dbReference>
<evidence type="ECO:0000256" key="1">
    <source>
        <dbReference type="ARBA" id="ARBA00001049"/>
    </source>
</evidence>
<keyword evidence="5 11" id="KW-0378">Hydrolase</keyword>
<dbReference type="PRINTS" id="PR01210">
    <property type="entry name" value="GGTRANSPTASE"/>
</dbReference>
<organism evidence="13 14">
    <name type="scientific">Caldithrix abyssi DSM 13497</name>
    <dbReference type="NCBI Taxonomy" id="880073"/>
    <lineage>
        <taxon>Bacteria</taxon>
        <taxon>Pseudomonadati</taxon>
        <taxon>Calditrichota</taxon>
        <taxon>Calditrichia</taxon>
        <taxon>Calditrichales</taxon>
        <taxon>Calditrichaceae</taxon>
        <taxon>Caldithrix</taxon>
    </lineage>
</organism>
<dbReference type="GO" id="GO:0036374">
    <property type="term" value="F:glutathione hydrolase activity"/>
    <property type="evidence" value="ECO:0007669"/>
    <property type="project" value="UniProtKB-UniRule"/>
</dbReference>
<feature type="binding site" evidence="10">
    <location>
        <position position="415"/>
    </location>
    <ligand>
        <name>L-glutamate</name>
        <dbReference type="ChEBI" id="CHEBI:29985"/>
    </ligand>
</feature>
<evidence type="ECO:0000256" key="2">
    <source>
        <dbReference type="ARBA" id="ARBA00001089"/>
    </source>
</evidence>
<evidence type="ECO:0000256" key="11">
    <source>
        <dbReference type="RuleBase" id="RU368036"/>
    </source>
</evidence>
<sequence precursor="true">MKNRWLLFIVLTSTGFWLNPLVAQNFSPVKAERAMVVTADRLASEAGVEILKKGGNAVDAAVAVAFTLAVTYPNAGNLGGGGFMLIRTPENQIFALDYREKAPLKATRDMYLDEQGNVIPEASLIGYRASGVPGTVYGLWEAHKRFGKLRWNELLKPAIRYASKGFLLNDYQAALLNWGRIKFEKFPSSKRIFMKEEGAFEEGDKLVQKDLAAVLKRIARKGIEDFYRGKTARLIAADMQRNGGLITLEDLAQYRAVWRKPILIDYRGYRIYSMPLPSSGGILLAEILNTIEKFNVQALGLNAYRYIHLLTEIERQAYRDRAIYLGDPDFVSAPVEKLISKQYADSIKARLSLLTAGRSQPQKLTVAEESTQTTHFSIVDEQGWAVSNTYTLNGNYGSGVVIEGTGILMNNEMDDFSIKPGHPNMFGLVGSRANAIEPGKRMLSSMTPTIVLRNDSLFMVLGSPGGSKIITSVAQVLINVIDFKLNIRRAVEAPRFHHQWLPDQIFLENYGFSRDAIHNLHAAGYRTSFVEGMGLVQAILVKDNICQGWSDPRGPGMAKGF</sequence>
<dbReference type="PANTHER" id="PTHR43199:SF1">
    <property type="entry name" value="GLUTATHIONE HYDROLASE PROENZYME"/>
    <property type="match status" value="1"/>
</dbReference>
<dbReference type="Proteomes" id="UP000183868">
    <property type="component" value="Chromosome"/>
</dbReference>
<dbReference type="AlphaFoldDB" id="H1XNL4"/>
<dbReference type="GO" id="GO:0103068">
    <property type="term" value="F:leukotriene C4 gamma-glutamyl transferase activity"/>
    <property type="evidence" value="ECO:0007669"/>
    <property type="project" value="UniProtKB-EC"/>
</dbReference>
<evidence type="ECO:0000313" key="14">
    <source>
        <dbReference type="Proteomes" id="UP000004671"/>
    </source>
</evidence>
<dbReference type="EC" id="2.3.2.2" evidence="11"/>
<keyword evidence="11" id="KW-0317">Glutathione biosynthesis</keyword>
<evidence type="ECO:0000313" key="13">
    <source>
        <dbReference type="EMBL" id="EHO43252.1"/>
    </source>
</evidence>
<comment type="catalytic activity">
    <reaction evidence="2 11">
        <text>glutathione + H2O = L-cysteinylglycine + L-glutamate</text>
        <dbReference type="Rhea" id="RHEA:28807"/>
        <dbReference type="ChEBI" id="CHEBI:15377"/>
        <dbReference type="ChEBI" id="CHEBI:29985"/>
        <dbReference type="ChEBI" id="CHEBI:57925"/>
        <dbReference type="ChEBI" id="CHEBI:61694"/>
        <dbReference type="EC" id="3.4.19.13"/>
    </reaction>
</comment>
<dbReference type="FunCoup" id="H1XNL4">
    <property type="interactions" value="240"/>
</dbReference>
<evidence type="ECO:0000256" key="6">
    <source>
        <dbReference type="ARBA" id="ARBA00023145"/>
    </source>
</evidence>
<comment type="PTM">
    <text evidence="11">Cleaved by autocatalysis into a large and a small subunit.</text>
</comment>
<dbReference type="NCBIfam" id="TIGR00066">
    <property type="entry name" value="g_glut_trans"/>
    <property type="match status" value="1"/>
</dbReference>
<dbReference type="InterPro" id="IPR043137">
    <property type="entry name" value="GGT_ssub_C"/>
</dbReference>
<dbReference type="EC" id="3.4.19.13" evidence="11"/>
<dbReference type="InterPro" id="IPR029055">
    <property type="entry name" value="Ntn_hydrolases_N"/>
</dbReference>
<evidence type="ECO:0000256" key="7">
    <source>
        <dbReference type="ARBA" id="ARBA00023315"/>
    </source>
</evidence>
<keyword evidence="6 11" id="KW-0865">Zymogen</keyword>
<dbReference type="OrthoDB" id="9781342at2"/>
<name>H1XNL4_CALAY</name>
<dbReference type="Proteomes" id="UP000004671">
    <property type="component" value="Chromosome"/>
</dbReference>
<dbReference type="PaxDb" id="880073-Calab_3654"/>
<comment type="subunit">
    <text evidence="11">This enzyme consists of two polypeptide chains, which are synthesized in precursor form from a single polypeptide.</text>
</comment>
<proteinExistence type="inferred from homology"/>
<evidence type="ECO:0000256" key="9">
    <source>
        <dbReference type="PIRSR" id="PIRSR600101-1"/>
    </source>
</evidence>
<reference evidence="13 14" key="1">
    <citation type="submission" date="2011-09" db="EMBL/GenBank/DDBJ databases">
        <title>The permanent draft genome of Caldithrix abyssi DSM 13497.</title>
        <authorList>
            <consortium name="US DOE Joint Genome Institute (JGI-PGF)"/>
            <person name="Lucas S."/>
            <person name="Han J."/>
            <person name="Lapidus A."/>
            <person name="Bruce D."/>
            <person name="Goodwin L."/>
            <person name="Pitluck S."/>
            <person name="Peters L."/>
            <person name="Kyrpides N."/>
            <person name="Mavromatis K."/>
            <person name="Ivanova N."/>
            <person name="Mikhailova N."/>
            <person name="Chertkov O."/>
            <person name="Detter J.C."/>
            <person name="Tapia R."/>
            <person name="Han C."/>
            <person name="Land M."/>
            <person name="Hauser L."/>
            <person name="Markowitz V."/>
            <person name="Cheng J.-F."/>
            <person name="Hugenholtz P."/>
            <person name="Woyke T."/>
            <person name="Wu D."/>
            <person name="Spring S."/>
            <person name="Brambilla E."/>
            <person name="Klenk H.-P."/>
            <person name="Eisen J.A."/>
        </authorList>
    </citation>
    <scope>NUCLEOTIDE SEQUENCE [LARGE SCALE GENOMIC DNA]</scope>
    <source>
        <strain evidence="13 14">DSM 13497</strain>
    </source>
</reference>
<dbReference type="KEGG" id="caby:Cabys_2600"/>
<protein>
    <recommendedName>
        <fullName evidence="11">Glutathione hydrolase proenzyme</fullName>
        <ecNumber evidence="11">2.3.2.2</ecNumber>
        <ecNumber evidence="11">3.4.19.13</ecNumber>
    </recommendedName>
    <component>
        <recommendedName>
            <fullName evidence="11">Glutathione hydrolase large chain</fullName>
        </recommendedName>
    </component>
    <component>
        <recommendedName>
            <fullName evidence="11">Glutathione hydrolase small chain</fullName>
        </recommendedName>
    </component>
</protein>
<feature type="active site" description="Nucleophile" evidence="9">
    <location>
        <position position="373"/>
    </location>
</feature>
<feature type="binding site" evidence="10">
    <location>
        <begin position="444"/>
        <end position="445"/>
    </location>
    <ligand>
        <name>L-glutamate</name>
        <dbReference type="ChEBI" id="CHEBI:29985"/>
    </ligand>
</feature>
<dbReference type="GO" id="GO:0006751">
    <property type="term" value="P:glutathione catabolic process"/>
    <property type="evidence" value="ECO:0007669"/>
    <property type="project" value="UniProtKB-UniRule"/>
</dbReference>
<keyword evidence="4 11" id="KW-0808">Transferase</keyword>
<dbReference type="Pfam" id="PF01019">
    <property type="entry name" value="G_glu_transpept"/>
    <property type="match status" value="1"/>
</dbReference>
<dbReference type="EMBL" id="CP018099">
    <property type="protein sequence ID" value="APF19349.1"/>
    <property type="molecule type" value="Genomic_DNA"/>
</dbReference>
<dbReference type="STRING" id="880073.Cabys_2600"/>
<dbReference type="RefSeq" id="WP_006930816.1">
    <property type="nucleotide sequence ID" value="NZ_CM001402.1"/>
</dbReference>
<dbReference type="Gene3D" id="3.60.20.40">
    <property type="match status" value="1"/>
</dbReference>
<dbReference type="MEROPS" id="T03.001"/>
<dbReference type="InterPro" id="IPR051792">
    <property type="entry name" value="GGT_bact"/>
</dbReference>
<feature type="binding site" evidence="10">
    <location>
        <begin position="391"/>
        <end position="393"/>
    </location>
    <ligand>
        <name>L-glutamate</name>
        <dbReference type="ChEBI" id="CHEBI:29985"/>
    </ligand>
</feature>
<dbReference type="InterPro" id="IPR043138">
    <property type="entry name" value="GGT_lsub"/>
</dbReference>
<gene>
    <name evidence="12" type="ORF">Cabys_2600</name>
    <name evidence="13" type="ORF">Calab_3654</name>
</gene>
<dbReference type="Gene3D" id="1.10.246.130">
    <property type="match status" value="1"/>
</dbReference>
<keyword evidence="7 11" id="KW-0012">Acyltransferase</keyword>
<evidence type="ECO:0000313" key="15">
    <source>
        <dbReference type="Proteomes" id="UP000183868"/>
    </source>
</evidence>
<dbReference type="HOGENOM" id="CLU_014813_0_3_0"/>
<dbReference type="InParanoid" id="H1XNL4"/>